<dbReference type="InterPro" id="IPR027417">
    <property type="entry name" value="P-loop_NTPase"/>
</dbReference>
<dbReference type="InterPro" id="IPR001609">
    <property type="entry name" value="Myosin_head_motor_dom-like"/>
</dbReference>
<dbReference type="PROSITE" id="PS51456">
    <property type="entry name" value="MYOSIN_MOTOR"/>
    <property type="match status" value="1"/>
</dbReference>
<evidence type="ECO:0000256" key="5">
    <source>
        <dbReference type="ARBA" id="ARBA00022860"/>
    </source>
</evidence>
<dbReference type="InterPro" id="IPR002710">
    <property type="entry name" value="Dilute_dom"/>
</dbReference>
<dbReference type="GO" id="GO:0005516">
    <property type="term" value="F:calmodulin binding"/>
    <property type="evidence" value="ECO:0007669"/>
    <property type="project" value="UniProtKB-KW"/>
</dbReference>
<keyword evidence="6 11" id="KW-0175">Coiled coil</keyword>
<feature type="domain" description="Dilute" evidence="13">
    <location>
        <begin position="1585"/>
        <end position="1888"/>
    </location>
</feature>
<keyword evidence="8 10" id="KW-0505">Motor protein</keyword>
<evidence type="ECO:0000259" key="14">
    <source>
        <dbReference type="PROSITE" id="PS51456"/>
    </source>
</evidence>
<evidence type="ECO:0000256" key="10">
    <source>
        <dbReference type="PROSITE-ProRule" id="PRU00782"/>
    </source>
</evidence>
<keyword evidence="7 10" id="KW-0518">Myosin</keyword>
<dbReference type="SMART" id="SM01132">
    <property type="entry name" value="DIL"/>
    <property type="match status" value="1"/>
</dbReference>
<keyword evidence="2" id="KW-0677">Repeat</keyword>
<evidence type="ECO:0000256" key="4">
    <source>
        <dbReference type="ARBA" id="ARBA00022840"/>
    </source>
</evidence>
<dbReference type="PANTHER" id="PTHR13140">
    <property type="entry name" value="MYOSIN"/>
    <property type="match status" value="1"/>
</dbReference>
<keyword evidence="3 10" id="KW-0547">Nucleotide-binding</keyword>
<accession>A0A9R0RLE7</accession>
<feature type="region of interest" description="Actin-binding" evidence="10">
    <location>
        <begin position="506"/>
        <end position="528"/>
    </location>
</feature>
<dbReference type="PRINTS" id="PR00193">
    <property type="entry name" value="MYOSINHEAVY"/>
</dbReference>
<dbReference type="InterPro" id="IPR036018">
    <property type="entry name" value="MYSc_Myo11"/>
</dbReference>
<evidence type="ECO:0000313" key="15">
    <source>
        <dbReference type="EMBL" id="VAH62541.1"/>
    </source>
</evidence>
<dbReference type="Gene3D" id="1.20.58.530">
    <property type="match status" value="1"/>
</dbReference>
<evidence type="ECO:0000259" key="13">
    <source>
        <dbReference type="PROSITE" id="PS51126"/>
    </source>
</evidence>
<feature type="region of interest" description="Disordered" evidence="12">
    <location>
        <begin position="1"/>
        <end position="24"/>
    </location>
</feature>
<evidence type="ECO:0000256" key="12">
    <source>
        <dbReference type="SAM" id="MobiDB-lite"/>
    </source>
</evidence>
<dbReference type="GO" id="GO:0016020">
    <property type="term" value="C:membrane"/>
    <property type="evidence" value="ECO:0007669"/>
    <property type="project" value="TreeGrafter"/>
</dbReference>
<feature type="region of interest" description="Disordered" evidence="12">
    <location>
        <begin position="1449"/>
        <end position="1516"/>
    </location>
</feature>
<feature type="coiled-coil region" evidence="11">
    <location>
        <begin position="1263"/>
        <end position="1353"/>
    </location>
</feature>
<dbReference type="Gramene" id="TRITD3Av1G166790.16">
    <property type="protein sequence ID" value="TRITD3Av1G166790.16"/>
    <property type="gene ID" value="TRITD3Av1G166790"/>
</dbReference>
<dbReference type="GO" id="GO:0051015">
    <property type="term" value="F:actin filament binding"/>
    <property type="evidence" value="ECO:0007669"/>
    <property type="project" value="TreeGrafter"/>
</dbReference>
<evidence type="ECO:0000256" key="8">
    <source>
        <dbReference type="ARBA" id="ARBA00023175"/>
    </source>
</evidence>
<feature type="coiled-coil region" evidence="11">
    <location>
        <begin position="1046"/>
        <end position="1213"/>
    </location>
</feature>
<name>A0A9R0RLE7_TRITD</name>
<dbReference type="FunFam" id="1.20.58.530:FF:000002">
    <property type="entry name" value="Class V myosin"/>
    <property type="match status" value="1"/>
</dbReference>
<dbReference type="CDD" id="cd01384">
    <property type="entry name" value="MYSc_Myo11"/>
    <property type="match status" value="1"/>
</dbReference>
<feature type="compositionally biased region" description="Low complexity" evidence="12">
    <location>
        <begin position="1449"/>
        <end position="1467"/>
    </location>
</feature>
<dbReference type="Pfam" id="PF01843">
    <property type="entry name" value="DIL"/>
    <property type="match status" value="1"/>
</dbReference>
<dbReference type="GO" id="GO:0000146">
    <property type="term" value="F:microfilament motor activity"/>
    <property type="evidence" value="ECO:0007669"/>
    <property type="project" value="TreeGrafter"/>
</dbReference>
<keyword evidence="16" id="KW-1185">Reference proteome</keyword>
<keyword evidence="5" id="KW-0112">Calmodulin-binding</keyword>
<protein>
    <submittedName>
        <fullName evidence="15">Uncharacterized protein</fullName>
    </submittedName>
</protein>
<dbReference type="SMART" id="SM00242">
    <property type="entry name" value="MYSc"/>
    <property type="match status" value="1"/>
</dbReference>
<reference evidence="15 16" key="1">
    <citation type="submission" date="2017-09" db="EMBL/GenBank/DDBJ databases">
        <authorList>
            <consortium name="International Durum Wheat Genome Sequencing Consortium (IDWGSC)"/>
            <person name="Milanesi L."/>
        </authorList>
    </citation>
    <scope>NUCLEOTIDE SEQUENCE [LARGE SCALE GENOMIC DNA]</scope>
    <source>
        <strain evidence="16">cv. Svevo</strain>
    </source>
</reference>
<feature type="compositionally biased region" description="Polar residues" evidence="12">
    <location>
        <begin position="1"/>
        <end position="19"/>
    </location>
</feature>
<evidence type="ECO:0000256" key="7">
    <source>
        <dbReference type="ARBA" id="ARBA00023123"/>
    </source>
</evidence>
<feature type="binding site" evidence="10">
    <location>
        <begin position="22"/>
        <end position="29"/>
    </location>
    <ligand>
        <name>ATP</name>
        <dbReference type="ChEBI" id="CHEBI:30616"/>
    </ligand>
</feature>
<evidence type="ECO:0000313" key="16">
    <source>
        <dbReference type="Proteomes" id="UP000324705"/>
    </source>
</evidence>
<dbReference type="Gene3D" id="1.20.120.720">
    <property type="entry name" value="Myosin VI head, motor domain, U50 subdomain"/>
    <property type="match status" value="1"/>
</dbReference>
<feature type="coiled-coil region" evidence="11">
    <location>
        <begin position="770"/>
        <end position="1017"/>
    </location>
</feature>
<dbReference type="Gene3D" id="6.20.240.20">
    <property type="match status" value="1"/>
</dbReference>
<dbReference type="GO" id="GO:0016459">
    <property type="term" value="C:myosin complex"/>
    <property type="evidence" value="ECO:0007669"/>
    <property type="project" value="UniProtKB-KW"/>
</dbReference>
<dbReference type="Gene3D" id="1.20.5.190">
    <property type="match status" value="3"/>
</dbReference>
<dbReference type="Proteomes" id="UP000324705">
    <property type="component" value="Chromosome 3A"/>
</dbReference>
<dbReference type="EMBL" id="LT934115">
    <property type="protein sequence ID" value="VAH62541.1"/>
    <property type="molecule type" value="Genomic_DNA"/>
</dbReference>
<evidence type="ECO:0000256" key="6">
    <source>
        <dbReference type="ARBA" id="ARBA00023054"/>
    </source>
</evidence>
<dbReference type="PANTHER" id="PTHR13140:SF737">
    <property type="entry name" value="MYOSIN FAMILY PROTEIN WITH DIL DOMAIN"/>
    <property type="match status" value="1"/>
</dbReference>
<dbReference type="Gene3D" id="1.10.10.820">
    <property type="match status" value="1"/>
</dbReference>
<dbReference type="Gene3D" id="3.40.850.10">
    <property type="entry name" value="Kinesin motor domain"/>
    <property type="match status" value="1"/>
</dbReference>
<dbReference type="SUPFAM" id="SSF52540">
    <property type="entry name" value="P-loop containing nucleoside triphosphate hydrolases"/>
    <property type="match status" value="2"/>
</dbReference>
<comment type="similarity">
    <text evidence="1">Belongs to the TRAFAC class myosin-kinesin ATPase superfamily. Myosin family. Plant myosin class XI subfamily.</text>
</comment>
<evidence type="ECO:0000256" key="3">
    <source>
        <dbReference type="ARBA" id="ARBA00022741"/>
    </source>
</evidence>
<dbReference type="FunFam" id="1.20.5.190:FF:000001">
    <property type="entry name" value="unconventional myosin-Va"/>
    <property type="match status" value="1"/>
</dbReference>
<sequence length="1945" mass="221010">MSLTGNRQMMNEGKSNSILVSGESGAGKTETTKLLMRYLAFLGGRSGTGGRTVEQQVLESNPVLEAFGNAKTVRNNNSSRFGKFVELQFDKSGKISGAAIRTYLLERSRVCQTSSPERNYHCFYFLCSAPSEVKKNVTGVSLLLILFKLLYLFMSNLVQDIKKYKLGDPSSFHYLNQSSCIRVDGINDAEEYLATRNAMDMVGITEEEQEAIFRVVAAVLHLGNISFAKGTEADSSVIKDAKSRFHLNTAGELLMCDCEKLENALIKREINTPEGVITTTVGPNSATVSRDGFAKQIYSRLFDWLVNRINASIGQDPSSDKLIGVLDIYGFESFKTNSFEQLCINFTNEKLQQHFNQNVFKMEQEEYTREQINWSYIEFVDNQDVLDLIEKKPGGIIALLDEACMFPKSTHETLSQKLYEKFKNHKRFAKPKLSRTAFTIQHYAGDVIYQSDHFLDKNKDYVVAEHQELLNASRCSFVSVLFPPAPEENTKSSKSSSIATRFKMQLHELMETLSSTEPHYIRCVKPNSVLKPAIFENTNVLQQLRCSGVLEAIRISCAGYPTRKLFHDFLHRFRILAPEILKEKNDDKTTCQKVLDKIGLEGYQIGRTKVFLRAGQMAELDARRTEVRNTAARGVQSQLRTHVAREQFLILRNASVCLQSFVRARLACKLHGFLRQQAAALKIQKNIRRYFARRTYSQLCLSAITLQTGLRTMAARNEFNSRNQNKASIHIQSRWRRHRDNLSYIKLKRAALTYQCAWRGRVARRELRQLKMAARDTQALKVAKEKLEERVEELMSRLSLEKKLRTDLEKSKATEISKLQSALHDMEQRVEEAAAMKENESAKKAVEEALAQEREKISSLTSEIEGLKVLLVAEREENDVTKKAHSNAQERNEELNRKVQDADEMIKQLNDIVKRLEETVREGEALLLTEKQQNEEASAALAESHLRDQAFAIKIEEAEKQITLLQENVERFEYSMADLQSSLTIEKQQHEASVVELAEAQGKIEELLREVGDADEKSTLLQTTVQRLEERLTENDTLSTTERQESEATKKLLNEVQSKNEELLKKLEDSGKKIVHYQDTTQRLEESVAAVEISLKAERQQNDVVMKQLADAQVEIVELQRNLEGADKRNSLLQDSLQRLEEDGTAKDVLLLTEKQAHEATRKTLVEAQERNEELLKKIHDDDKNILQLQFTIQRLEENKATKENLLLREREQNDATTKVQIESQERSEELLKKFVDVDRKIDLLQDSIERLGESSTTKDALLLSERQEKDAMKKELAEAGERNGELLMKIEDTNEKIEHLQNTIIKLEEDIAAKDVSLEAARQENDSIRKSLTEAQERNEELLRKISDNEYRIHLLQDTVQKIQVDAISRLSSFVMEKQDSDVAKRALTEAQERNEDLLKRNEDLLNRNDDLIKKIEESGKVITHLQESLQRIEGKAANLEAENHVLRQQATATPPSTAKSPPSRSKITRIHRSPENGHVLNGELRQAEMRPSAGMSEATPPVGNAPNSSNQKDFEHGEKLQRVLNQKHQSPQPQQPQDDQQWLLTCIPQYLGFSGSKPVATLLIYQCLLHWRSFEAMKTGVFDRILHAINSAIEAEHDVRTLAYWLSNLSALTVLLQRSFKTTRTALSTPQRRRFSSERTFHTSQTSNAGLAYLGGQSVVGATGLPQVEAKYPALLFKQQLVDLIEKVYGMISDSVKKELNPLLELCIQDPRTSHSNLAKSNTNGLGQQNQLAHWLSIVKVIANYLDVLKANHVPSILVHKLFVQIFSLIDVQLFNRLLLRRECCSFSNGEYVKAGLAELKHWSDNATREFAGSAWEALKHIRQAVDFLVISLKPMRTLREIRADVCQALSIQQLERIVGMYLDDVNGSNTISAEFASSLKAAAREEANTVTTFSILLDDDSSIPFSLDDITKTMPTIEMADDDLLPFVRENPGFAFLLQRGE</sequence>
<dbReference type="Pfam" id="PF00612">
    <property type="entry name" value="IQ"/>
    <property type="match status" value="1"/>
</dbReference>
<evidence type="ECO:0000256" key="1">
    <source>
        <dbReference type="ARBA" id="ARBA00008049"/>
    </source>
</evidence>
<keyword evidence="9 10" id="KW-0009">Actin-binding</keyword>
<dbReference type="Pfam" id="PF00063">
    <property type="entry name" value="Myosin_head"/>
    <property type="match status" value="2"/>
</dbReference>
<proteinExistence type="inferred from homology"/>
<organism evidence="15 16">
    <name type="scientific">Triticum turgidum subsp. durum</name>
    <name type="common">Durum wheat</name>
    <name type="synonym">Triticum durum</name>
    <dbReference type="NCBI Taxonomy" id="4567"/>
    <lineage>
        <taxon>Eukaryota</taxon>
        <taxon>Viridiplantae</taxon>
        <taxon>Streptophyta</taxon>
        <taxon>Embryophyta</taxon>
        <taxon>Tracheophyta</taxon>
        <taxon>Spermatophyta</taxon>
        <taxon>Magnoliopsida</taxon>
        <taxon>Liliopsida</taxon>
        <taxon>Poales</taxon>
        <taxon>Poaceae</taxon>
        <taxon>BOP clade</taxon>
        <taxon>Pooideae</taxon>
        <taxon>Triticodae</taxon>
        <taxon>Triticeae</taxon>
        <taxon>Triticinae</taxon>
        <taxon>Triticum</taxon>
    </lineage>
</organism>
<dbReference type="FunFam" id="1.10.10.820:FF:000001">
    <property type="entry name" value="Myosin heavy chain"/>
    <property type="match status" value="1"/>
</dbReference>
<evidence type="ECO:0000256" key="9">
    <source>
        <dbReference type="ARBA" id="ARBA00023203"/>
    </source>
</evidence>
<feature type="domain" description="Myosin motor" evidence="14">
    <location>
        <begin position="1"/>
        <end position="625"/>
    </location>
</feature>
<evidence type="ECO:0000256" key="2">
    <source>
        <dbReference type="ARBA" id="ARBA00022737"/>
    </source>
</evidence>
<dbReference type="GO" id="GO:0005737">
    <property type="term" value="C:cytoplasm"/>
    <property type="evidence" value="ECO:0007669"/>
    <property type="project" value="TreeGrafter"/>
</dbReference>
<dbReference type="InterPro" id="IPR036961">
    <property type="entry name" value="Kinesin_motor_dom_sf"/>
</dbReference>
<dbReference type="PROSITE" id="PS50096">
    <property type="entry name" value="IQ"/>
    <property type="match status" value="3"/>
</dbReference>
<dbReference type="GO" id="GO:0030048">
    <property type="term" value="P:actin filament-based movement"/>
    <property type="evidence" value="ECO:0007669"/>
    <property type="project" value="UniProtKB-ARBA"/>
</dbReference>
<evidence type="ECO:0000256" key="11">
    <source>
        <dbReference type="SAM" id="Coils"/>
    </source>
</evidence>
<dbReference type="PROSITE" id="PS51126">
    <property type="entry name" value="DILUTE"/>
    <property type="match status" value="1"/>
</dbReference>
<dbReference type="GO" id="GO:0007015">
    <property type="term" value="P:actin filament organization"/>
    <property type="evidence" value="ECO:0007669"/>
    <property type="project" value="TreeGrafter"/>
</dbReference>
<keyword evidence="4 10" id="KW-0067">ATP-binding</keyword>
<dbReference type="GO" id="GO:0005524">
    <property type="term" value="F:ATP binding"/>
    <property type="evidence" value="ECO:0007669"/>
    <property type="project" value="UniProtKB-UniRule"/>
</dbReference>
<dbReference type="InterPro" id="IPR000048">
    <property type="entry name" value="IQ_motif_EF-hand-BS"/>
</dbReference>
<gene>
    <name evidence="15" type="ORF">TRITD_3Av1G166790</name>
</gene>
<dbReference type="SMART" id="SM00015">
    <property type="entry name" value="IQ"/>
    <property type="match status" value="5"/>
</dbReference>